<feature type="domain" description="HD" evidence="2">
    <location>
        <begin position="59"/>
        <end position="134"/>
    </location>
</feature>
<sequence length="222" mass="24563">MPSPNKAKNEQHKNTGMPTFRAVPPELIPLPQPAMGLVPSDAQCDELCTSYAMPDHIRAHSHKVAEAATDLALRAEEKGLLTATEVQAVRASALLHDLGKMYCIEHGGHHAQLGAVWVQAETGNPAIAQGVLHHVWWPFDVDPTRYFLPLVVLYADKRVTHDGFVSLGGRFTDLFERYAKTALARERITICMDQAKAVEHTLSELLGVKLHAYTFDRGRLVD</sequence>
<dbReference type="InterPro" id="IPR003607">
    <property type="entry name" value="HD/PDEase_dom"/>
</dbReference>
<dbReference type="Proteomes" id="UP000269883">
    <property type="component" value="Chromosome"/>
</dbReference>
<evidence type="ECO:0000256" key="1">
    <source>
        <dbReference type="SAM" id="MobiDB-lite"/>
    </source>
</evidence>
<evidence type="ECO:0000313" key="4">
    <source>
        <dbReference type="Proteomes" id="UP000269883"/>
    </source>
</evidence>
<evidence type="ECO:0000259" key="2">
    <source>
        <dbReference type="Pfam" id="PF01966"/>
    </source>
</evidence>
<organism evidence="3 4">
    <name type="scientific">Desulfovibrio ferrophilus</name>
    <dbReference type="NCBI Taxonomy" id="241368"/>
    <lineage>
        <taxon>Bacteria</taxon>
        <taxon>Pseudomonadati</taxon>
        <taxon>Thermodesulfobacteriota</taxon>
        <taxon>Desulfovibrionia</taxon>
        <taxon>Desulfovibrionales</taxon>
        <taxon>Desulfovibrionaceae</taxon>
        <taxon>Desulfovibrio</taxon>
    </lineage>
</organism>
<gene>
    <name evidence="3" type="ORF">DFE_1265</name>
</gene>
<dbReference type="Gene3D" id="1.10.3210.10">
    <property type="entry name" value="Hypothetical protein af1432"/>
    <property type="match status" value="1"/>
</dbReference>
<name>A0A2Z6AXM6_9BACT</name>
<evidence type="ECO:0000313" key="3">
    <source>
        <dbReference type="EMBL" id="BBD07991.1"/>
    </source>
</evidence>
<dbReference type="KEGG" id="dfl:DFE_1265"/>
<dbReference type="AlphaFoldDB" id="A0A2Z6AXM6"/>
<dbReference type="RefSeq" id="WP_232034891.1">
    <property type="nucleotide sequence ID" value="NZ_AP017378.1"/>
</dbReference>
<reference evidence="3 4" key="1">
    <citation type="journal article" date="2018" name="Sci. Adv.">
        <title>Multi-heme cytochromes provide a pathway for survival in energy-limited environments.</title>
        <authorList>
            <person name="Deng X."/>
            <person name="Dohmae N."/>
            <person name="Nealson K.H."/>
            <person name="Hashimoto K."/>
            <person name="Okamoto A."/>
        </authorList>
    </citation>
    <scope>NUCLEOTIDE SEQUENCE [LARGE SCALE GENOMIC DNA]</scope>
    <source>
        <strain evidence="3 4">IS5</strain>
    </source>
</reference>
<keyword evidence="3" id="KW-0378">Hydrolase</keyword>
<dbReference type="EMBL" id="AP017378">
    <property type="protein sequence ID" value="BBD07991.1"/>
    <property type="molecule type" value="Genomic_DNA"/>
</dbReference>
<accession>A0A2Z6AXM6</accession>
<dbReference type="Pfam" id="PF01966">
    <property type="entry name" value="HD"/>
    <property type="match status" value="1"/>
</dbReference>
<protein>
    <submittedName>
        <fullName evidence="3">Metal dependent phosphohydrolase</fullName>
    </submittedName>
</protein>
<dbReference type="SUPFAM" id="SSF109604">
    <property type="entry name" value="HD-domain/PDEase-like"/>
    <property type="match status" value="1"/>
</dbReference>
<dbReference type="CDD" id="cd00077">
    <property type="entry name" value="HDc"/>
    <property type="match status" value="1"/>
</dbReference>
<proteinExistence type="predicted"/>
<keyword evidence="4" id="KW-1185">Reference proteome</keyword>
<dbReference type="InterPro" id="IPR006674">
    <property type="entry name" value="HD_domain"/>
</dbReference>
<dbReference type="GO" id="GO:0016787">
    <property type="term" value="F:hydrolase activity"/>
    <property type="evidence" value="ECO:0007669"/>
    <property type="project" value="UniProtKB-KW"/>
</dbReference>
<feature type="region of interest" description="Disordered" evidence="1">
    <location>
        <begin position="1"/>
        <end position="20"/>
    </location>
</feature>